<feature type="region of interest" description="Disordered" evidence="2">
    <location>
        <begin position="16"/>
        <end position="94"/>
    </location>
</feature>
<dbReference type="GeneID" id="85495841"/>
<evidence type="ECO:0000256" key="2">
    <source>
        <dbReference type="SAM" id="MobiDB-lite"/>
    </source>
</evidence>
<accession>A0AA48L4S6</accession>
<evidence type="ECO:0000313" key="3">
    <source>
        <dbReference type="EMBL" id="BEI91971.1"/>
    </source>
</evidence>
<name>A0AA48L4S6_9TREE</name>
<proteinExistence type="predicted"/>
<dbReference type="Proteomes" id="UP001233271">
    <property type="component" value="Chromosome 4"/>
</dbReference>
<reference evidence="3" key="1">
    <citation type="journal article" date="2023" name="BMC Genomics">
        <title>Chromosome-level genome assemblies of Cutaneotrichosporon spp. (Trichosporonales, Basidiomycota) reveal imbalanced evolution between nucleotide sequences and chromosome synteny.</title>
        <authorList>
            <person name="Kobayashi Y."/>
            <person name="Kayamori A."/>
            <person name="Aoki K."/>
            <person name="Shiwa Y."/>
            <person name="Matsutani M."/>
            <person name="Fujita N."/>
            <person name="Sugita T."/>
            <person name="Iwasaki W."/>
            <person name="Tanaka N."/>
            <person name="Takashima M."/>
        </authorList>
    </citation>
    <scope>NUCLEOTIDE SEQUENCE</scope>
    <source>
        <strain evidence="3">HIS019</strain>
    </source>
</reference>
<sequence length="442" mass="48152">MQSYIPYHLFRKPTQSLSDTSFEAADTSEEGSGYSSEEEPSEDTPSISGWPPCQTTDSGASTPLYQGISPSLSEATPTPSLQRTPIFTPPDSDSTSMIGSLLSIIASISENVSRMREHQERMLAAQDERLKTQAITTANASASVEEIRSRVEGMLRFRDADTVSASGDDQIEPSTNGNHPHLSFPPFSAPPQKDVIVPNGEGSTLLAHLDTQGDAIANLTITVESMLEHFESQTRSFRSQADSCAALADAAKREARGAGTHTMALKDLAEEVDKLGVKHMSALTNHGVTLSTLRASVDAQSNRLVALHKTVEGLRPPTHRAGDVFEAVLAVRSATAALERLALSEIATKNDTLASRTTAYTAEREKMVGEMAALRARCNEAESAARTQIQAKNNEVRKLVAERDRAKEEMFKTKEELYTATSQLCAKCTKRFESQRQQSWQY</sequence>
<evidence type="ECO:0000313" key="4">
    <source>
        <dbReference type="Proteomes" id="UP001233271"/>
    </source>
</evidence>
<keyword evidence="1" id="KW-0175">Coiled coil</keyword>
<protein>
    <submittedName>
        <fullName evidence="3">Uncharacterized protein</fullName>
    </submittedName>
</protein>
<keyword evidence="4" id="KW-1185">Reference proteome</keyword>
<evidence type="ECO:0000256" key="1">
    <source>
        <dbReference type="SAM" id="Coils"/>
    </source>
</evidence>
<feature type="compositionally biased region" description="Polar residues" evidence="2">
    <location>
        <begin position="53"/>
        <end position="94"/>
    </location>
</feature>
<dbReference type="KEGG" id="ccac:CcaHIS019_0407910"/>
<feature type="coiled-coil region" evidence="1">
    <location>
        <begin position="364"/>
        <end position="416"/>
    </location>
</feature>
<dbReference type="AlphaFoldDB" id="A0AA48L4S6"/>
<dbReference type="RefSeq" id="XP_060457236.1">
    <property type="nucleotide sequence ID" value="XM_060600664.1"/>
</dbReference>
<gene>
    <name evidence="3" type="ORF">CcaverHIS019_0407910</name>
</gene>
<organism evidence="3 4">
    <name type="scientific">Cutaneotrichosporon cavernicola</name>
    <dbReference type="NCBI Taxonomy" id="279322"/>
    <lineage>
        <taxon>Eukaryota</taxon>
        <taxon>Fungi</taxon>
        <taxon>Dikarya</taxon>
        <taxon>Basidiomycota</taxon>
        <taxon>Agaricomycotina</taxon>
        <taxon>Tremellomycetes</taxon>
        <taxon>Trichosporonales</taxon>
        <taxon>Trichosporonaceae</taxon>
        <taxon>Cutaneotrichosporon</taxon>
    </lineage>
</organism>
<dbReference type="EMBL" id="AP028215">
    <property type="protein sequence ID" value="BEI91971.1"/>
    <property type="molecule type" value="Genomic_DNA"/>
</dbReference>